<dbReference type="EC" id="3.5.1.100" evidence="4"/>
<feature type="signal peptide" evidence="2">
    <location>
        <begin position="1"/>
        <end position="20"/>
    </location>
</feature>
<feature type="chain" id="PRO_5021811092" evidence="2">
    <location>
        <begin position="21"/>
        <end position="461"/>
    </location>
</feature>
<feature type="domain" description="CN hydrolase" evidence="3">
    <location>
        <begin position="194"/>
        <end position="420"/>
    </location>
</feature>
<reference evidence="4 5" key="1">
    <citation type="submission" date="2019-02" db="EMBL/GenBank/DDBJ databases">
        <title>Deep-cultivation of Planctomycetes and their phenomic and genomic characterization uncovers novel biology.</title>
        <authorList>
            <person name="Wiegand S."/>
            <person name="Jogler M."/>
            <person name="Boedeker C."/>
            <person name="Pinto D."/>
            <person name="Vollmers J."/>
            <person name="Rivas-Marin E."/>
            <person name="Kohn T."/>
            <person name="Peeters S.H."/>
            <person name="Heuer A."/>
            <person name="Rast P."/>
            <person name="Oberbeckmann S."/>
            <person name="Bunk B."/>
            <person name="Jeske O."/>
            <person name="Meyerdierks A."/>
            <person name="Storesund J.E."/>
            <person name="Kallscheuer N."/>
            <person name="Luecker S."/>
            <person name="Lage O.M."/>
            <person name="Pohl T."/>
            <person name="Merkel B.J."/>
            <person name="Hornburger P."/>
            <person name="Mueller R.-W."/>
            <person name="Bruemmer F."/>
            <person name="Labrenz M."/>
            <person name="Spormann A.M."/>
            <person name="Op den Camp H."/>
            <person name="Overmann J."/>
            <person name="Amann R."/>
            <person name="Jetten M.S.M."/>
            <person name="Mascher T."/>
            <person name="Medema M.H."/>
            <person name="Devos D.P."/>
            <person name="Kaster A.-K."/>
            <person name="Ovreas L."/>
            <person name="Rohde M."/>
            <person name="Galperin M.Y."/>
            <person name="Jogler C."/>
        </authorList>
    </citation>
    <scope>NUCLEOTIDE SEQUENCE [LARGE SCALE GENOMIC DNA]</scope>
    <source>
        <strain evidence="4 5">Mal4</strain>
    </source>
</reference>
<dbReference type="Pfam" id="PF00795">
    <property type="entry name" value="CN_hydrolase"/>
    <property type="match status" value="1"/>
</dbReference>
<organism evidence="4 5">
    <name type="scientific">Maioricimonas rarisocia</name>
    <dbReference type="NCBI Taxonomy" id="2528026"/>
    <lineage>
        <taxon>Bacteria</taxon>
        <taxon>Pseudomonadati</taxon>
        <taxon>Planctomycetota</taxon>
        <taxon>Planctomycetia</taxon>
        <taxon>Planctomycetales</taxon>
        <taxon>Planctomycetaceae</taxon>
        <taxon>Maioricimonas</taxon>
    </lineage>
</organism>
<dbReference type="InterPro" id="IPR050345">
    <property type="entry name" value="Aliph_Amidase/BUP"/>
</dbReference>
<dbReference type="PANTHER" id="PTHR43674">
    <property type="entry name" value="NITRILASE C965.09-RELATED"/>
    <property type="match status" value="1"/>
</dbReference>
<dbReference type="AlphaFoldDB" id="A0A517ZAB3"/>
<dbReference type="GO" id="GO:0016811">
    <property type="term" value="F:hydrolase activity, acting on carbon-nitrogen (but not peptide) bonds, in linear amides"/>
    <property type="evidence" value="ECO:0007669"/>
    <property type="project" value="TreeGrafter"/>
</dbReference>
<accession>A0A517ZAB3</accession>
<keyword evidence="2" id="KW-0732">Signal</keyword>
<keyword evidence="5" id="KW-1185">Reference proteome</keyword>
<dbReference type="EMBL" id="CP036275">
    <property type="protein sequence ID" value="QDU39391.1"/>
    <property type="molecule type" value="Genomic_DNA"/>
</dbReference>
<dbReference type="Proteomes" id="UP000320496">
    <property type="component" value="Chromosome"/>
</dbReference>
<evidence type="ECO:0000256" key="2">
    <source>
        <dbReference type="SAM" id="SignalP"/>
    </source>
</evidence>
<dbReference type="PROSITE" id="PS50263">
    <property type="entry name" value="CN_HYDROLASE"/>
    <property type="match status" value="1"/>
</dbReference>
<sequence length="461" mass="50517" precursor="true">MRAFPVALFCLAHLITVGNASEPESHEWAPVAPRDEIRPDFDLISSGGPDGGPALAIAADERDGLMGHWEKTFAVEGGRHYRFTVQRSTEGIDLVRRAAMVRIIWKDAAGKPVLRDEPTFASYRPGERPRAEPEFPADGATVDGWTEVAGTYHVPASASQASVELHFRWGPPESRVVWSGAALKPVTPPEPRIVRLATVHHRPVKGKTAAEKREQFAPLIEEAASQNADLVVLPETLTFYGTGRTYAECAEPIPGPSTEYFGKLAKEHDLYIVAGLLERDRHLVYNVSVLLGPDGSIVGTYRKVTLPRGEIEGGLMPGSEYPVFETRFGKVGMMICYDGFFPEVARELSNRGAEVIAWPVWGCNPSLGAARACENHTYVVSSTYTDVSSDWMISAIYGRDGTPLDQATDWGSVAVAEVDLNKPLYWHSLGDFRAQIERHRPLLPGELPGIQPRNENGPAAE</sequence>
<protein>
    <submittedName>
        <fullName evidence="4">(R)-stereoselective amidase</fullName>
        <ecNumber evidence="4">3.5.1.100</ecNumber>
    </submittedName>
</protein>
<gene>
    <name evidence="4" type="primary">ramA_4</name>
    <name evidence="4" type="ORF">Mal4_37350</name>
</gene>
<dbReference type="InterPro" id="IPR036526">
    <property type="entry name" value="C-N_Hydrolase_sf"/>
</dbReference>
<dbReference type="CDD" id="cd07197">
    <property type="entry name" value="nitrilase"/>
    <property type="match status" value="1"/>
</dbReference>
<evidence type="ECO:0000313" key="5">
    <source>
        <dbReference type="Proteomes" id="UP000320496"/>
    </source>
</evidence>
<dbReference type="Gene3D" id="2.60.120.260">
    <property type="entry name" value="Galactose-binding domain-like"/>
    <property type="match status" value="1"/>
</dbReference>
<evidence type="ECO:0000313" key="4">
    <source>
        <dbReference type="EMBL" id="QDU39391.1"/>
    </source>
</evidence>
<dbReference type="PANTHER" id="PTHR43674:SF16">
    <property type="entry name" value="CARBON-NITROGEN FAMILY, PUTATIVE (AFU_ORTHOLOGUE AFUA_5G02350)-RELATED"/>
    <property type="match status" value="1"/>
</dbReference>
<dbReference type="SUPFAM" id="SSF56317">
    <property type="entry name" value="Carbon-nitrogen hydrolase"/>
    <property type="match status" value="1"/>
</dbReference>
<evidence type="ECO:0000256" key="1">
    <source>
        <dbReference type="ARBA" id="ARBA00022801"/>
    </source>
</evidence>
<dbReference type="KEGG" id="mri:Mal4_37350"/>
<keyword evidence="1 4" id="KW-0378">Hydrolase</keyword>
<dbReference type="RefSeq" id="WP_231746568.1">
    <property type="nucleotide sequence ID" value="NZ_CP036275.1"/>
</dbReference>
<dbReference type="Gene3D" id="3.60.110.10">
    <property type="entry name" value="Carbon-nitrogen hydrolase"/>
    <property type="match status" value="1"/>
</dbReference>
<dbReference type="InterPro" id="IPR003010">
    <property type="entry name" value="C-N_Hydrolase"/>
</dbReference>
<name>A0A517ZAB3_9PLAN</name>
<proteinExistence type="predicted"/>
<evidence type="ECO:0000259" key="3">
    <source>
        <dbReference type="PROSITE" id="PS50263"/>
    </source>
</evidence>